<accession>A0ABW0HF61</accession>
<dbReference type="Pfam" id="PF01614">
    <property type="entry name" value="IclR_C"/>
    <property type="match status" value="1"/>
</dbReference>
<sequence>MVIDRPEKQERSENAVRAGETTLLVLETVAFADEPMGVTQIANRLGIAKSAIHRHLQGLTERGYLTQNQSTARYTLGPKAYLIGRLAPGIEDVAAAADGPMREARDKVGLTTVLTAPSMSGMVVLKTVHGTTAIAIGARPGSELPMHASAQGFVTLAFGPALHLERTLRQPLVPLTAHTITEPETLKAIVETVR</sequence>
<dbReference type="PROSITE" id="PS51077">
    <property type="entry name" value="HTH_ICLR"/>
    <property type="match status" value="1"/>
</dbReference>
<feature type="domain" description="IclR-ED" evidence="5">
    <location>
        <begin position="79"/>
        <end position="194"/>
    </location>
</feature>
<dbReference type="InterPro" id="IPR036388">
    <property type="entry name" value="WH-like_DNA-bd_sf"/>
</dbReference>
<dbReference type="InterPro" id="IPR029016">
    <property type="entry name" value="GAF-like_dom_sf"/>
</dbReference>
<evidence type="ECO:0000313" key="7">
    <source>
        <dbReference type="Proteomes" id="UP001596104"/>
    </source>
</evidence>
<dbReference type="InterPro" id="IPR050707">
    <property type="entry name" value="HTH_MetabolicPath_Reg"/>
</dbReference>
<dbReference type="Pfam" id="PF09339">
    <property type="entry name" value="HTH_IclR"/>
    <property type="match status" value="1"/>
</dbReference>
<keyword evidence="7" id="KW-1185">Reference proteome</keyword>
<dbReference type="PANTHER" id="PTHR30136">
    <property type="entry name" value="HELIX-TURN-HELIX TRANSCRIPTIONAL REGULATOR, ICLR FAMILY"/>
    <property type="match status" value="1"/>
</dbReference>
<gene>
    <name evidence="6" type="ORF">ACFPPC_18260</name>
</gene>
<evidence type="ECO:0000256" key="1">
    <source>
        <dbReference type="ARBA" id="ARBA00023015"/>
    </source>
</evidence>
<evidence type="ECO:0000256" key="3">
    <source>
        <dbReference type="ARBA" id="ARBA00023163"/>
    </source>
</evidence>
<organism evidence="6 7">
    <name type="scientific">Bosea vestrisii</name>
    <dbReference type="NCBI Taxonomy" id="151416"/>
    <lineage>
        <taxon>Bacteria</taxon>
        <taxon>Pseudomonadati</taxon>
        <taxon>Pseudomonadota</taxon>
        <taxon>Alphaproteobacteria</taxon>
        <taxon>Hyphomicrobiales</taxon>
        <taxon>Boseaceae</taxon>
        <taxon>Bosea</taxon>
    </lineage>
</organism>
<dbReference type="InterPro" id="IPR011991">
    <property type="entry name" value="ArsR-like_HTH"/>
</dbReference>
<dbReference type="PANTHER" id="PTHR30136:SF8">
    <property type="entry name" value="TRANSCRIPTIONAL REGULATORY PROTEIN"/>
    <property type="match status" value="1"/>
</dbReference>
<dbReference type="CDD" id="cd00090">
    <property type="entry name" value="HTH_ARSR"/>
    <property type="match status" value="1"/>
</dbReference>
<dbReference type="Gene3D" id="3.30.450.40">
    <property type="match status" value="1"/>
</dbReference>
<proteinExistence type="predicted"/>
<dbReference type="SUPFAM" id="SSF46785">
    <property type="entry name" value="Winged helix' DNA-binding domain"/>
    <property type="match status" value="1"/>
</dbReference>
<evidence type="ECO:0000256" key="2">
    <source>
        <dbReference type="ARBA" id="ARBA00023125"/>
    </source>
</evidence>
<comment type="caution">
    <text evidence="6">The sequence shown here is derived from an EMBL/GenBank/DDBJ whole genome shotgun (WGS) entry which is preliminary data.</text>
</comment>
<dbReference type="InterPro" id="IPR005471">
    <property type="entry name" value="Tscrpt_reg_IclR_N"/>
</dbReference>
<evidence type="ECO:0000259" key="5">
    <source>
        <dbReference type="PROSITE" id="PS51078"/>
    </source>
</evidence>
<dbReference type="SUPFAM" id="SSF55781">
    <property type="entry name" value="GAF domain-like"/>
    <property type="match status" value="1"/>
</dbReference>
<dbReference type="EMBL" id="JBHSLV010000032">
    <property type="protein sequence ID" value="MFC5394584.1"/>
    <property type="molecule type" value="Genomic_DNA"/>
</dbReference>
<reference evidence="7" key="1">
    <citation type="journal article" date="2019" name="Int. J. Syst. Evol. Microbiol.">
        <title>The Global Catalogue of Microorganisms (GCM) 10K type strain sequencing project: providing services to taxonomists for standard genome sequencing and annotation.</title>
        <authorList>
            <consortium name="The Broad Institute Genomics Platform"/>
            <consortium name="The Broad Institute Genome Sequencing Center for Infectious Disease"/>
            <person name="Wu L."/>
            <person name="Ma J."/>
        </authorList>
    </citation>
    <scope>NUCLEOTIDE SEQUENCE [LARGE SCALE GENOMIC DNA]</scope>
    <source>
        <strain evidence="7">CGMCC 1.16326</strain>
    </source>
</reference>
<dbReference type="PROSITE" id="PS51078">
    <property type="entry name" value="ICLR_ED"/>
    <property type="match status" value="1"/>
</dbReference>
<dbReference type="SMART" id="SM00346">
    <property type="entry name" value="HTH_ICLR"/>
    <property type="match status" value="1"/>
</dbReference>
<evidence type="ECO:0000259" key="4">
    <source>
        <dbReference type="PROSITE" id="PS51077"/>
    </source>
</evidence>
<keyword evidence="1" id="KW-0805">Transcription regulation</keyword>
<dbReference type="InterPro" id="IPR014757">
    <property type="entry name" value="Tscrpt_reg_IclR_C"/>
</dbReference>
<dbReference type="InterPro" id="IPR036390">
    <property type="entry name" value="WH_DNA-bd_sf"/>
</dbReference>
<feature type="non-terminal residue" evidence="6">
    <location>
        <position position="194"/>
    </location>
</feature>
<feature type="domain" description="HTH iclR-type" evidence="4">
    <location>
        <begin position="16"/>
        <end position="78"/>
    </location>
</feature>
<keyword evidence="3" id="KW-0804">Transcription</keyword>
<evidence type="ECO:0000313" key="6">
    <source>
        <dbReference type="EMBL" id="MFC5394584.1"/>
    </source>
</evidence>
<dbReference type="RefSeq" id="WP_377009997.1">
    <property type="nucleotide sequence ID" value="NZ_JBHSLV010000032.1"/>
</dbReference>
<protein>
    <submittedName>
        <fullName evidence="6">IclR family transcriptional regulator</fullName>
    </submittedName>
</protein>
<dbReference type="Proteomes" id="UP001596104">
    <property type="component" value="Unassembled WGS sequence"/>
</dbReference>
<dbReference type="Gene3D" id="1.10.10.10">
    <property type="entry name" value="Winged helix-like DNA-binding domain superfamily/Winged helix DNA-binding domain"/>
    <property type="match status" value="1"/>
</dbReference>
<keyword evidence="2" id="KW-0238">DNA-binding</keyword>
<name>A0ABW0HF61_9HYPH</name>